<organism evidence="1 2">
    <name type="scientific">Vespula maculifrons</name>
    <name type="common">Eastern yellow jacket</name>
    <name type="synonym">Wasp</name>
    <dbReference type="NCBI Taxonomy" id="7453"/>
    <lineage>
        <taxon>Eukaryota</taxon>
        <taxon>Metazoa</taxon>
        <taxon>Ecdysozoa</taxon>
        <taxon>Arthropoda</taxon>
        <taxon>Hexapoda</taxon>
        <taxon>Insecta</taxon>
        <taxon>Pterygota</taxon>
        <taxon>Neoptera</taxon>
        <taxon>Endopterygota</taxon>
        <taxon>Hymenoptera</taxon>
        <taxon>Apocrita</taxon>
        <taxon>Aculeata</taxon>
        <taxon>Vespoidea</taxon>
        <taxon>Vespidae</taxon>
        <taxon>Vespinae</taxon>
        <taxon>Vespula</taxon>
    </lineage>
</organism>
<gene>
    <name evidence="1" type="ORF">V1477_016310</name>
</gene>
<proteinExistence type="predicted"/>
<name>A0ABD2BCS8_VESMC</name>
<evidence type="ECO:0000313" key="1">
    <source>
        <dbReference type="EMBL" id="KAL2730499.1"/>
    </source>
</evidence>
<comment type="caution">
    <text evidence="1">The sequence shown here is derived from an EMBL/GenBank/DDBJ whole genome shotgun (WGS) entry which is preliminary data.</text>
</comment>
<keyword evidence="2" id="KW-1185">Reference proteome</keyword>
<dbReference type="Proteomes" id="UP001607303">
    <property type="component" value="Unassembled WGS sequence"/>
</dbReference>
<evidence type="ECO:0000313" key="2">
    <source>
        <dbReference type="Proteomes" id="UP001607303"/>
    </source>
</evidence>
<reference evidence="1 2" key="1">
    <citation type="journal article" date="2024" name="Ann. Entomol. Soc. Am.">
        <title>Genomic analyses of the southern and eastern yellowjacket wasps (Hymenoptera: Vespidae) reveal evolutionary signatures of social life.</title>
        <authorList>
            <person name="Catto M.A."/>
            <person name="Caine P.B."/>
            <person name="Orr S.E."/>
            <person name="Hunt B.G."/>
            <person name="Goodisman M.A.D."/>
        </authorList>
    </citation>
    <scope>NUCLEOTIDE SEQUENCE [LARGE SCALE GENOMIC DNA]</scope>
    <source>
        <strain evidence="1">232</strain>
        <tissue evidence="1">Head and thorax</tissue>
    </source>
</reference>
<protein>
    <submittedName>
        <fullName evidence="1">Uncharacterized protein</fullName>
    </submittedName>
</protein>
<accession>A0ABD2BCS8</accession>
<sequence>MLRRTANRREIPKFSSLTNIGNFLREFHGCSSPRTIVRNWREWNLKQFRIGELVKGVGCRRMTALARLIVSHSNPDHAVILADSKGSKFYSFFLLLILNDEGKRERRWGGRKRERTSESDIEDLKEFVQSQTISIILALFRVKQGKEIGGRMDDEGGREKLCTDDRLGVNRSGDRTGSVQAEGSCTFGTLNSTGAESKPRPVVAWQHHLSRIIYYRATTASSKSGQERDYRNCRQETSILPTNLDVLDFGLDCESSRSIRISFLDSLWDHTGWKITHASIDRFIKLELPLKIEKLEWLISNVQQYGACSTSQTLPILICGSGVDTAEEEGSGEEEVPDIMTVRVLLGLEFFNQVIFSSLVLNIKDKK</sequence>
<dbReference type="EMBL" id="JAYRBN010000091">
    <property type="protein sequence ID" value="KAL2730499.1"/>
    <property type="molecule type" value="Genomic_DNA"/>
</dbReference>
<dbReference type="AlphaFoldDB" id="A0ABD2BCS8"/>